<gene>
    <name evidence="2" type="primary">IL-3A_718R</name>
    <name evidence="2" type="ORF">PBCVIL3A_718R</name>
</gene>
<dbReference type="EMBL" id="JX997169">
    <property type="protein sequence ID" value="AGE54048.1"/>
    <property type="molecule type" value="Genomic_DNA"/>
</dbReference>
<evidence type="ECO:0000259" key="1">
    <source>
        <dbReference type="Pfam" id="PF19065"/>
    </source>
</evidence>
<reference evidence="2 3" key="1">
    <citation type="submission" date="2012-10" db="EMBL/GenBank/DDBJ databases">
        <title>Towards defining the chloroviruses: a genomic journey through a genus of large DNA viruses.</title>
        <authorList>
            <person name="Jeanniard A."/>
            <person name="Dunigan D.D."/>
            <person name="Gurnon J.R."/>
            <person name="Agarkova I."/>
            <person name="Kang M."/>
            <person name="Vitek J."/>
            <person name="Duncan G."/>
            <person name="McClung O.W."/>
            <person name="Larsen M."/>
            <person name="Claverie J.-M."/>
            <person name="Van Etten J.L."/>
            <person name="Blanc G."/>
        </authorList>
    </citation>
    <scope>NUCLEOTIDE SEQUENCE [LARGE SCALE GENOMIC DNA]</scope>
</reference>
<protein>
    <recommendedName>
        <fullName evidence="1">Minor capsid protein P8 central region domain-containing protein</fullName>
    </recommendedName>
</protein>
<organismHost>
    <name type="scientific">Chlorella</name>
    <dbReference type="NCBI Taxonomy" id="3071"/>
</organismHost>
<feature type="domain" description="Minor capsid protein P8 central region" evidence="1">
    <location>
        <begin position="44"/>
        <end position="138"/>
    </location>
</feature>
<sequence length="173" mass="19205">METIGNFIQNMAFPTENPYKLSGDFGNSTLEPTVTAALRILHESPAPFNTEFFSRKNVDFIQKKLISETKKYTSFDIGPQNEDELIMMMAGIYVQDSTFDGNIKAGLRKLNTLVITECLKQILPGVRAYALYVRDASLPFSGGGEEAFKRPELATLKGSRSLPGFLPLDRNAS</sequence>
<name>M1H5P4_PBCVI</name>
<dbReference type="InterPro" id="IPR043916">
    <property type="entry name" value="P8_CR"/>
</dbReference>
<organism evidence="2 3">
    <name type="scientific">Paramecium bursaria Chlorella virus IL3A</name>
    <name type="common">PBCV-IL3A</name>
    <dbReference type="NCBI Taxonomy" id="46019"/>
    <lineage>
        <taxon>Viruses</taxon>
        <taxon>Varidnaviria</taxon>
        <taxon>Bamfordvirae</taxon>
        <taxon>Nucleocytoviricota</taxon>
        <taxon>Megaviricetes</taxon>
        <taxon>Algavirales</taxon>
        <taxon>Phycodnaviridae</taxon>
        <taxon>Chlorovirus</taxon>
        <taxon>Chlorovirus illinoense</taxon>
    </lineage>
</organism>
<evidence type="ECO:0000313" key="2">
    <source>
        <dbReference type="EMBL" id="AGE54048.1"/>
    </source>
</evidence>
<proteinExistence type="predicted"/>
<dbReference type="Pfam" id="PF19065">
    <property type="entry name" value="P8_CR"/>
    <property type="match status" value="1"/>
</dbReference>
<dbReference type="Proteomes" id="UP000247091">
    <property type="component" value="Segment"/>
</dbReference>
<accession>M1H5P4</accession>
<evidence type="ECO:0000313" key="3">
    <source>
        <dbReference type="Proteomes" id="UP000247091"/>
    </source>
</evidence>